<dbReference type="AlphaFoldDB" id="A0A183Q0N0"/>
<dbReference type="Proteomes" id="UP000269396">
    <property type="component" value="Unassembled WGS sequence"/>
</dbReference>
<evidence type="ECO:0000313" key="3">
    <source>
        <dbReference type="EMBL" id="VDP81754.1"/>
    </source>
</evidence>
<gene>
    <name evidence="3" type="ORF">SMTD_LOCUS20164</name>
</gene>
<dbReference type="InterPro" id="IPR006652">
    <property type="entry name" value="Kelch_1"/>
</dbReference>
<dbReference type="SMART" id="SM00612">
    <property type="entry name" value="Kelch"/>
    <property type="match status" value="2"/>
</dbReference>
<evidence type="ECO:0000256" key="1">
    <source>
        <dbReference type="ARBA" id="ARBA00022441"/>
    </source>
</evidence>
<dbReference type="PANTHER" id="PTHR46344:SF27">
    <property type="entry name" value="KELCH REPEAT SUPERFAMILY PROTEIN"/>
    <property type="match status" value="1"/>
</dbReference>
<sequence length="124" mass="13428">MKGLCQMNPLKVSVLRTSHVYRLCIMGLLSVLFILISFDLHCGTWSVCKPMYMRRSGAGCALLGDTIYVCGGYGGAEGRGPSHLDTVEAYNTWLAQWTLVTSMNVPRCYVGACPLAGKIYVAAG</sequence>
<keyword evidence="4" id="KW-1185">Reference proteome</keyword>
<keyword evidence="1" id="KW-0880">Kelch repeat</keyword>
<dbReference type="Pfam" id="PF01344">
    <property type="entry name" value="Kelch_1"/>
    <property type="match status" value="1"/>
</dbReference>
<accession>A0A183Q0N0</accession>
<dbReference type="STRING" id="31246.A0A183Q0N0"/>
<name>A0A183Q0N0_9TREM</name>
<protein>
    <submittedName>
        <fullName evidence="3">Uncharacterized protein</fullName>
    </submittedName>
</protein>
<proteinExistence type="predicted"/>
<dbReference type="SUPFAM" id="SSF117281">
    <property type="entry name" value="Kelch motif"/>
    <property type="match status" value="1"/>
</dbReference>
<keyword evidence="2" id="KW-0677">Repeat</keyword>
<dbReference type="EMBL" id="UZAL01043782">
    <property type="protein sequence ID" value="VDP81754.1"/>
    <property type="molecule type" value="Genomic_DNA"/>
</dbReference>
<dbReference type="PANTHER" id="PTHR46344">
    <property type="entry name" value="OS02G0202900 PROTEIN"/>
    <property type="match status" value="1"/>
</dbReference>
<dbReference type="InterPro" id="IPR015915">
    <property type="entry name" value="Kelch-typ_b-propeller"/>
</dbReference>
<evidence type="ECO:0000313" key="4">
    <source>
        <dbReference type="Proteomes" id="UP000269396"/>
    </source>
</evidence>
<reference evidence="3 4" key="1">
    <citation type="submission" date="2018-11" db="EMBL/GenBank/DDBJ databases">
        <authorList>
            <consortium name="Pathogen Informatics"/>
        </authorList>
    </citation>
    <scope>NUCLEOTIDE SEQUENCE [LARGE SCALE GENOMIC DNA]</scope>
    <source>
        <strain>Denwood</strain>
        <strain evidence="4">Zambia</strain>
    </source>
</reference>
<organism evidence="3 4">
    <name type="scientific">Schistosoma mattheei</name>
    <dbReference type="NCBI Taxonomy" id="31246"/>
    <lineage>
        <taxon>Eukaryota</taxon>
        <taxon>Metazoa</taxon>
        <taxon>Spiralia</taxon>
        <taxon>Lophotrochozoa</taxon>
        <taxon>Platyhelminthes</taxon>
        <taxon>Trematoda</taxon>
        <taxon>Digenea</taxon>
        <taxon>Strigeidida</taxon>
        <taxon>Schistosomatoidea</taxon>
        <taxon>Schistosomatidae</taxon>
        <taxon>Schistosoma</taxon>
    </lineage>
</organism>
<dbReference type="Gene3D" id="2.120.10.80">
    <property type="entry name" value="Kelch-type beta propeller"/>
    <property type="match status" value="1"/>
</dbReference>
<evidence type="ECO:0000256" key="2">
    <source>
        <dbReference type="ARBA" id="ARBA00022737"/>
    </source>
</evidence>